<gene>
    <name evidence="1" type="ORF">PF011_g15974</name>
</gene>
<evidence type="ECO:0000313" key="1">
    <source>
        <dbReference type="EMBL" id="KAE8996271.1"/>
    </source>
</evidence>
<organism evidence="1 2">
    <name type="scientific">Phytophthora fragariae</name>
    <dbReference type="NCBI Taxonomy" id="53985"/>
    <lineage>
        <taxon>Eukaryota</taxon>
        <taxon>Sar</taxon>
        <taxon>Stramenopiles</taxon>
        <taxon>Oomycota</taxon>
        <taxon>Peronosporomycetes</taxon>
        <taxon>Peronosporales</taxon>
        <taxon>Peronosporaceae</taxon>
        <taxon>Phytophthora</taxon>
    </lineage>
</organism>
<comment type="caution">
    <text evidence="1">The sequence shown here is derived from an EMBL/GenBank/DDBJ whole genome shotgun (WGS) entry which is preliminary data.</text>
</comment>
<proteinExistence type="predicted"/>
<dbReference type="Proteomes" id="UP000460718">
    <property type="component" value="Unassembled WGS sequence"/>
</dbReference>
<reference evidence="1 2" key="1">
    <citation type="submission" date="2018-09" db="EMBL/GenBank/DDBJ databases">
        <title>Genomic investigation of the strawberry pathogen Phytophthora fragariae indicates pathogenicity is determined by transcriptional variation in three key races.</title>
        <authorList>
            <person name="Adams T.M."/>
            <person name="Armitage A.D."/>
            <person name="Sobczyk M.K."/>
            <person name="Bates H.J."/>
            <person name="Dunwell J.M."/>
            <person name="Nellist C.F."/>
            <person name="Harrison R.J."/>
        </authorList>
    </citation>
    <scope>NUCLEOTIDE SEQUENCE [LARGE SCALE GENOMIC DNA]</scope>
    <source>
        <strain evidence="1 2">SCRP245</strain>
    </source>
</reference>
<dbReference type="EMBL" id="QXFW01001116">
    <property type="protein sequence ID" value="KAE8996271.1"/>
    <property type="molecule type" value="Genomic_DNA"/>
</dbReference>
<sequence>MKIFLVGGFALDPRADGYNDQVLDAGHRAEGAVLALLKSQNINAKGAGSVLRALRPLRKSGVLDERTVAYKRLITVGSIVDPAPADTQDILASVDQRSQTLKTGCPYPAVPYRGSDSGIRGHP</sequence>
<protein>
    <submittedName>
        <fullName evidence="1">Uncharacterized protein</fullName>
    </submittedName>
</protein>
<dbReference type="AlphaFoldDB" id="A0A6A3JNG2"/>
<accession>A0A6A3JNG2</accession>
<evidence type="ECO:0000313" key="2">
    <source>
        <dbReference type="Proteomes" id="UP000460718"/>
    </source>
</evidence>
<name>A0A6A3JNG2_9STRA</name>